<keyword evidence="2" id="KW-1133">Transmembrane helix</keyword>
<keyword evidence="2" id="KW-0472">Membrane</keyword>
<name>A0A0N9Q9J8_9VIRU</name>
<feature type="transmembrane region" description="Helical" evidence="2">
    <location>
        <begin position="141"/>
        <end position="160"/>
    </location>
</feature>
<protein>
    <submittedName>
        <fullName evidence="3">Uncharacterized protein</fullName>
    </submittedName>
</protein>
<gene>
    <name evidence="3" type="ORF">ceV_346</name>
</gene>
<dbReference type="Proteomes" id="UP000203826">
    <property type="component" value="Segment"/>
</dbReference>
<dbReference type="KEGG" id="vg:26049213"/>
<feature type="coiled-coil region" evidence="1">
    <location>
        <begin position="44"/>
        <end position="102"/>
    </location>
</feature>
<keyword evidence="4" id="KW-1185">Reference proteome</keyword>
<organism evidence="3 4">
    <name type="scientific">Chrysochromulina ericina virus CeV-01B</name>
    <dbReference type="NCBI Taxonomy" id="3070830"/>
    <lineage>
        <taxon>Viruses</taxon>
        <taxon>Varidnaviria</taxon>
        <taxon>Bamfordvirae</taxon>
        <taxon>Nucleocytoviricota</taxon>
        <taxon>Megaviricetes</taxon>
        <taxon>Imitervirales</taxon>
        <taxon>Mesomimiviridae</taxon>
        <taxon>Tethysvirus</taxon>
        <taxon>Tethysvirus raunefjordenense</taxon>
    </lineage>
</organism>
<evidence type="ECO:0000313" key="3">
    <source>
        <dbReference type="EMBL" id="ALH23252.1"/>
    </source>
</evidence>
<reference evidence="3 4" key="1">
    <citation type="journal article" date="2015" name="Genome Announc.">
        <title>The 474-Kilobase-Pair Complete Genome Sequence of CeV-01B, a Virus Infecting Haptolina (Chrysochromulina) ericina (Prymnesiophyceae).</title>
        <authorList>
            <person name="Gallot-Lavallee L."/>
            <person name="Pagarete A."/>
            <person name="Legendre M."/>
            <person name="Santini S."/>
            <person name="Sandaa R.A."/>
            <person name="Himmelbauer H."/>
            <person name="Ogata H."/>
            <person name="Bratbak G."/>
            <person name="Claverie J.M."/>
        </authorList>
    </citation>
    <scope>NUCLEOTIDE SEQUENCE [LARGE SCALE GENOMIC DNA]</scope>
    <source>
        <strain evidence="3">CeV-01B</strain>
    </source>
</reference>
<feature type="transmembrane region" description="Helical" evidence="2">
    <location>
        <begin position="117"/>
        <end position="135"/>
    </location>
</feature>
<proteinExistence type="predicted"/>
<evidence type="ECO:0000256" key="1">
    <source>
        <dbReference type="SAM" id="Coils"/>
    </source>
</evidence>
<evidence type="ECO:0000313" key="4">
    <source>
        <dbReference type="Proteomes" id="UP000203826"/>
    </source>
</evidence>
<accession>A0A0N9Q9J8</accession>
<keyword evidence="1" id="KW-0175">Coiled coil</keyword>
<keyword evidence="2" id="KW-0812">Transmembrane</keyword>
<evidence type="ECO:0000256" key="2">
    <source>
        <dbReference type="SAM" id="Phobius"/>
    </source>
</evidence>
<dbReference type="EMBL" id="KT820662">
    <property type="protein sequence ID" value="ALH23252.1"/>
    <property type="molecule type" value="Genomic_DNA"/>
</dbReference>
<sequence length="212" mass="25697">MTVPMEVEPSPININISQQTEQNEKYNQFKEYLILNHLDLQRENKVLKDMIADLTYQINEKENEEDKYDSRTRYFRSLLTNLNELKNGYREISKNRNNLVNQTNNNWYVLYKVHRKFNIHIMIANIVFMLVQFLFQYYKPSSIKLAIYLIVNTTFIYSYIDKYIKITKYVKNHRTERKLLIDKTLKAIKEKETELVKLDESTLSLENWIYEV</sequence>